<organism evidence="1 2">
    <name type="scientific">Imbroritus primus</name>
    <dbReference type="NCBI Taxonomy" id="3058603"/>
    <lineage>
        <taxon>Bacteria</taxon>
        <taxon>Pseudomonadati</taxon>
        <taxon>Pseudomonadota</taxon>
        <taxon>Betaproteobacteria</taxon>
        <taxon>Burkholderiales</taxon>
        <taxon>Burkholderiaceae</taxon>
        <taxon>Imbroritus</taxon>
    </lineage>
</organism>
<name>A0ACD3SM67_9BURK</name>
<accession>A0ACD3SM67</accession>
<comment type="caution">
    <text evidence="1">The sequence shown here is derived from an EMBL/GenBank/DDBJ whole genome shotgun (WGS) entry which is preliminary data.</text>
</comment>
<evidence type="ECO:0000313" key="1">
    <source>
        <dbReference type="EMBL" id="TMS57276.1"/>
    </source>
</evidence>
<dbReference type="Proteomes" id="UP000004277">
    <property type="component" value="Unassembled WGS sequence"/>
</dbReference>
<gene>
    <name evidence="1" type="ORF">MW7_015155</name>
</gene>
<evidence type="ECO:0000313" key="2">
    <source>
        <dbReference type="Proteomes" id="UP000004277"/>
    </source>
</evidence>
<reference evidence="1" key="1">
    <citation type="submission" date="2019-05" db="EMBL/GenBank/DDBJ databases">
        <title>Revised genome assembly of Burkholderiaceae (previously Ralstonia) sp. PBA.</title>
        <authorList>
            <person name="Gan H.M."/>
        </authorList>
    </citation>
    <scope>NUCLEOTIDE SEQUENCE</scope>
    <source>
        <strain evidence="1">PBA</strain>
    </source>
</reference>
<keyword evidence="2" id="KW-1185">Reference proteome</keyword>
<protein>
    <submittedName>
        <fullName evidence="1">Helix-turn-helix transcriptional regulator</fullName>
    </submittedName>
</protein>
<proteinExistence type="predicted"/>
<dbReference type="EMBL" id="AKCV02000025">
    <property type="protein sequence ID" value="TMS57276.1"/>
    <property type="molecule type" value="Genomic_DNA"/>
</dbReference>
<sequence>MRLGKLGAMVTQKKLKFAVSFGGVIRQKRTTLGLTQEELAEQLDVHVTVISRLERGASPPSFVTLMKVSEALGTPLSELFRAAEALNEL</sequence>